<dbReference type="EMBL" id="JBEDUW010000007">
    <property type="protein sequence ID" value="KAK9911970.1"/>
    <property type="molecule type" value="Genomic_DNA"/>
</dbReference>
<dbReference type="Proteomes" id="UP001457282">
    <property type="component" value="Unassembled WGS sequence"/>
</dbReference>
<protein>
    <submittedName>
        <fullName evidence="2">Uncharacterized protein</fullName>
    </submittedName>
</protein>
<dbReference type="AlphaFoldDB" id="A0AAW1VVV2"/>
<comment type="caution">
    <text evidence="2">The sequence shown here is derived from an EMBL/GenBank/DDBJ whole genome shotgun (WGS) entry which is preliminary data.</text>
</comment>
<reference evidence="2 3" key="1">
    <citation type="journal article" date="2023" name="G3 (Bethesda)">
        <title>A chromosome-length genome assembly and annotation of blackberry (Rubus argutus, cv. 'Hillquist').</title>
        <authorList>
            <person name="Bruna T."/>
            <person name="Aryal R."/>
            <person name="Dudchenko O."/>
            <person name="Sargent D.J."/>
            <person name="Mead D."/>
            <person name="Buti M."/>
            <person name="Cavallini A."/>
            <person name="Hytonen T."/>
            <person name="Andres J."/>
            <person name="Pham M."/>
            <person name="Weisz D."/>
            <person name="Mascagni F."/>
            <person name="Usai G."/>
            <person name="Natali L."/>
            <person name="Bassil N."/>
            <person name="Fernandez G.E."/>
            <person name="Lomsadze A."/>
            <person name="Armour M."/>
            <person name="Olukolu B."/>
            <person name="Poorten T."/>
            <person name="Britton C."/>
            <person name="Davik J."/>
            <person name="Ashrafi H."/>
            <person name="Aiden E.L."/>
            <person name="Borodovsky M."/>
            <person name="Worthington M."/>
        </authorList>
    </citation>
    <scope>NUCLEOTIDE SEQUENCE [LARGE SCALE GENOMIC DNA]</scope>
    <source>
        <strain evidence="2">PI 553951</strain>
    </source>
</reference>
<accession>A0AAW1VVV2</accession>
<feature type="compositionally biased region" description="Polar residues" evidence="1">
    <location>
        <begin position="24"/>
        <end position="36"/>
    </location>
</feature>
<name>A0AAW1VVV2_RUBAR</name>
<proteinExistence type="predicted"/>
<evidence type="ECO:0000256" key="1">
    <source>
        <dbReference type="SAM" id="MobiDB-lite"/>
    </source>
</evidence>
<evidence type="ECO:0000313" key="2">
    <source>
        <dbReference type="EMBL" id="KAK9911970.1"/>
    </source>
</evidence>
<organism evidence="2 3">
    <name type="scientific">Rubus argutus</name>
    <name type="common">Southern blackberry</name>
    <dbReference type="NCBI Taxonomy" id="59490"/>
    <lineage>
        <taxon>Eukaryota</taxon>
        <taxon>Viridiplantae</taxon>
        <taxon>Streptophyta</taxon>
        <taxon>Embryophyta</taxon>
        <taxon>Tracheophyta</taxon>
        <taxon>Spermatophyta</taxon>
        <taxon>Magnoliopsida</taxon>
        <taxon>eudicotyledons</taxon>
        <taxon>Gunneridae</taxon>
        <taxon>Pentapetalae</taxon>
        <taxon>rosids</taxon>
        <taxon>fabids</taxon>
        <taxon>Rosales</taxon>
        <taxon>Rosaceae</taxon>
        <taxon>Rosoideae</taxon>
        <taxon>Rosoideae incertae sedis</taxon>
        <taxon>Rubus</taxon>
    </lineage>
</organism>
<evidence type="ECO:0000313" key="3">
    <source>
        <dbReference type="Proteomes" id="UP001457282"/>
    </source>
</evidence>
<gene>
    <name evidence="2" type="ORF">M0R45_035847</name>
</gene>
<sequence length="127" mass="13428">MPAGLKSIARVMRTGGDEMKHETAQSPVTVTSTEFTFSALPPGSGGEAIASPNQNKRSRADDLLCNKTMAAQITNTESADPLPGPPLGSNSYASRLLNPLSHYGTASVEDFEITEEDYSINPVDGQT</sequence>
<feature type="region of interest" description="Disordered" evidence="1">
    <location>
        <begin position="75"/>
        <end position="95"/>
    </location>
</feature>
<feature type="region of interest" description="Disordered" evidence="1">
    <location>
        <begin position="1"/>
        <end position="60"/>
    </location>
</feature>
<keyword evidence="3" id="KW-1185">Reference proteome</keyword>